<organism evidence="1 2">
    <name type="scientific">Stakelama flava</name>
    <dbReference type="NCBI Taxonomy" id="2860338"/>
    <lineage>
        <taxon>Bacteria</taxon>
        <taxon>Pseudomonadati</taxon>
        <taxon>Pseudomonadota</taxon>
        <taxon>Alphaproteobacteria</taxon>
        <taxon>Sphingomonadales</taxon>
        <taxon>Sphingomonadaceae</taxon>
        <taxon>Stakelama</taxon>
    </lineage>
</organism>
<dbReference type="EMBL" id="JAHWZX010000002">
    <property type="protein sequence ID" value="MBW4329914.1"/>
    <property type="molecule type" value="Genomic_DNA"/>
</dbReference>
<reference evidence="1 2" key="1">
    <citation type="submission" date="2021-07" db="EMBL/GenBank/DDBJ databases">
        <title>Stakelama flava sp. nov., a novel endophytic bacterium isolated from branch of Kandelia candel.</title>
        <authorList>
            <person name="Tuo L."/>
        </authorList>
    </citation>
    <scope>NUCLEOTIDE SEQUENCE [LARGE SCALE GENOMIC DNA]</scope>
    <source>
        <strain evidence="1 2">CBK3Z-3</strain>
    </source>
</reference>
<gene>
    <name evidence="1" type="ORF">KY084_03370</name>
</gene>
<sequence length="209" mass="22558">MLALGALASALVAVHEWRVAGLADEVATATREPFGSDTRDVLARDLAVCEHSNDDRVLLNCVAGYSALALQAAGAPEGSRFVARTLDADSRLQRISPALGTAQIMHALALSTAGRDRAAALALRKSYTLTPYSPQGGVWRLWWGGRHWQLLDMDTRRALEIEALWYGSQGQSQRQAVIDAIDDTPAYLPVALRLPGRVLEATPLPPAHE</sequence>
<accession>A0ABS6XJ50</accession>
<comment type="caution">
    <text evidence="1">The sequence shown here is derived from an EMBL/GenBank/DDBJ whole genome shotgun (WGS) entry which is preliminary data.</text>
</comment>
<dbReference type="Proteomes" id="UP001197214">
    <property type="component" value="Unassembled WGS sequence"/>
</dbReference>
<keyword evidence="2" id="KW-1185">Reference proteome</keyword>
<proteinExistence type="predicted"/>
<protein>
    <submittedName>
        <fullName evidence="1">Uncharacterized protein</fullName>
    </submittedName>
</protein>
<evidence type="ECO:0000313" key="1">
    <source>
        <dbReference type="EMBL" id="MBW4329914.1"/>
    </source>
</evidence>
<evidence type="ECO:0000313" key="2">
    <source>
        <dbReference type="Proteomes" id="UP001197214"/>
    </source>
</evidence>
<dbReference type="RefSeq" id="WP_219237012.1">
    <property type="nucleotide sequence ID" value="NZ_JAHWZX010000002.1"/>
</dbReference>
<name>A0ABS6XJ50_9SPHN</name>